<dbReference type="PANTHER" id="PTHR21015:SF22">
    <property type="entry name" value="GLYCOSYLTRANSFERASE"/>
    <property type="match status" value="1"/>
</dbReference>
<name>A0A4V2V2U6_9BACI</name>
<dbReference type="Pfam" id="PF04101">
    <property type="entry name" value="Glyco_tran_28_C"/>
    <property type="match status" value="1"/>
</dbReference>
<dbReference type="EMBL" id="SMAN01000002">
    <property type="protein sequence ID" value="TCT26466.1"/>
    <property type="molecule type" value="Genomic_DNA"/>
</dbReference>
<protein>
    <submittedName>
        <fullName evidence="5">UDP-2,4-diacetamido-2,4, 6-trideoxy-beta-L-altropyranose hydrolase</fullName>
    </submittedName>
</protein>
<gene>
    <name evidence="5" type="ORF">EDD68_102168</name>
</gene>
<dbReference type="NCBIfam" id="TIGR03590">
    <property type="entry name" value="PseG"/>
    <property type="match status" value="1"/>
</dbReference>
<dbReference type="PANTHER" id="PTHR21015">
    <property type="entry name" value="UDP-N-ACETYLGLUCOSAMINE--N-ACETYLMURAMYL-(PENTAPEPTIDE) PYROPHOSPHORYL-UNDECAPRENOL N-ACETYLGLUCOSAMINE TRANSFERASE 1"/>
    <property type="match status" value="1"/>
</dbReference>
<sequence>MIVMNVVIRADASVQIGTGHVMRCLTLAEQLKERGTDVAFICREHEGHLCEFIRDKGFHVFALPGKDVKINEPRNTHEKWLGVPQERDAAETIEVLKTIRPDLLIVDHYGIDHIWEQTIRPYVHNIMVIDDLADRPHQCDYLLDQNFYEQMNRRYDALVPRHCSLFLGPKYALLRKEFRQTDTRVRNQLNHVLVFFGGSDLSNETARALQAIQHIKSRTLTADVVLGKNNPYKDELKARYAEDERIHFHIHVDYMARLMNRADVCIGAGGSTTWERCYLGLPTIMMTVAKNQEEIARDLSENGIVHYLGKKEDVTPEMIAQSLEQLIQHPDQLRQYSQKSVKLMEKKEMHMENLFQTILQKGDHSH</sequence>
<dbReference type="Gene3D" id="3.40.50.2000">
    <property type="entry name" value="Glycogen Phosphorylase B"/>
    <property type="match status" value="1"/>
</dbReference>
<feature type="domain" description="Glycosyl transferase family 28 C-terminal" evidence="4">
    <location>
        <begin position="193"/>
        <end position="348"/>
    </location>
</feature>
<dbReference type="InterPro" id="IPR007235">
    <property type="entry name" value="Glyco_trans_28_C"/>
</dbReference>
<feature type="binding site" evidence="3">
    <location>
        <position position="275"/>
    </location>
    <ligand>
        <name>substrate</name>
    </ligand>
</feature>
<reference evidence="5 6" key="1">
    <citation type="submission" date="2019-03" db="EMBL/GenBank/DDBJ databases">
        <title>Genomic Encyclopedia of Type Strains, Phase IV (KMG-IV): sequencing the most valuable type-strain genomes for metagenomic binning, comparative biology and taxonomic classification.</title>
        <authorList>
            <person name="Goeker M."/>
        </authorList>
    </citation>
    <scope>NUCLEOTIDE SEQUENCE [LARGE SCALE GENOMIC DNA]</scope>
    <source>
        <strain evidence="5 6">DSM 25894</strain>
    </source>
</reference>
<accession>A0A4V2V2U6</accession>
<feature type="active site" description="Proton acceptor" evidence="2">
    <location>
        <position position="20"/>
    </location>
</feature>
<evidence type="ECO:0000313" key="6">
    <source>
        <dbReference type="Proteomes" id="UP000294650"/>
    </source>
</evidence>
<dbReference type="Gene3D" id="3.40.50.11190">
    <property type="match status" value="1"/>
</dbReference>
<comment type="caution">
    <text evidence="5">The sequence shown here is derived from an EMBL/GenBank/DDBJ whole genome shotgun (WGS) entry which is preliminary data.</text>
</comment>
<dbReference type="SUPFAM" id="SSF53756">
    <property type="entry name" value="UDP-Glycosyltransferase/glycogen phosphorylase"/>
    <property type="match status" value="1"/>
</dbReference>
<keyword evidence="1" id="KW-0472">Membrane</keyword>
<evidence type="ECO:0000256" key="2">
    <source>
        <dbReference type="PIRSR" id="PIRSR620023-1"/>
    </source>
</evidence>
<keyword evidence="6" id="KW-1185">Reference proteome</keyword>
<proteinExistence type="predicted"/>
<evidence type="ECO:0000256" key="1">
    <source>
        <dbReference type="ARBA" id="ARBA00023136"/>
    </source>
</evidence>
<feature type="binding site" evidence="3">
    <location>
        <position position="175"/>
    </location>
    <ligand>
        <name>substrate</name>
    </ligand>
</feature>
<keyword evidence="5" id="KW-0378">Hydrolase</keyword>
<evidence type="ECO:0000313" key="5">
    <source>
        <dbReference type="EMBL" id="TCT26466.1"/>
    </source>
</evidence>
<dbReference type="AlphaFoldDB" id="A0A4V2V2U6"/>
<dbReference type="GO" id="GO:0016758">
    <property type="term" value="F:hexosyltransferase activity"/>
    <property type="evidence" value="ECO:0007669"/>
    <property type="project" value="InterPro"/>
</dbReference>
<evidence type="ECO:0000256" key="3">
    <source>
        <dbReference type="PIRSR" id="PIRSR620023-2"/>
    </source>
</evidence>
<dbReference type="InterPro" id="IPR020023">
    <property type="entry name" value="PseG"/>
</dbReference>
<dbReference type="GO" id="GO:0016787">
    <property type="term" value="F:hydrolase activity"/>
    <property type="evidence" value="ECO:0007669"/>
    <property type="project" value="UniProtKB-KW"/>
</dbReference>
<evidence type="ECO:0000259" key="4">
    <source>
        <dbReference type="Pfam" id="PF04101"/>
    </source>
</evidence>
<organism evidence="5 6">
    <name type="scientific">Melghiribacillus thermohalophilus</name>
    <dbReference type="NCBI Taxonomy" id="1324956"/>
    <lineage>
        <taxon>Bacteria</taxon>
        <taxon>Bacillati</taxon>
        <taxon>Bacillota</taxon>
        <taxon>Bacilli</taxon>
        <taxon>Bacillales</taxon>
        <taxon>Bacillaceae</taxon>
        <taxon>Melghiribacillus</taxon>
    </lineage>
</organism>
<dbReference type="Proteomes" id="UP000294650">
    <property type="component" value="Unassembled WGS sequence"/>
</dbReference>